<protein>
    <recommendedName>
        <fullName evidence="3">Lipoprotein</fullName>
    </recommendedName>
</protein>
<dbReference type="AlphaFoldDB" id="A0A2W6PKD8"/>
<accession>A0A2W6PKD8</accession>
<dbReference type="Proteomes" id="UP000249746">
    <property type="component" value="Unassembled WGS sequence"/>
</dbReference>
<gene>
    <name evidence="1" type="ORF">B6S12_10715</name>
</gene>
<evidence type="ECO:0000313" key="2">
    <source>
        <dbReference type="Proteomes" id="UP000249746"/>
    </source>
</evidence>
<evidence type="ECO:0000313" key="1">
    <source>
        <dbReference type="EMBL" id="PZT47133.1"/>
    </source>
</evidence>
<proteinExistence type="predicted"/>
<sequence>MKKLAKILLVLNFVILPFLLSACAHKELVVKREYKEVLTPTLCPLKLPLKPTYKGTIESAKEMSIYYLEVEEIA</sequence>
<organism evidence="1 2">
    <name type="scientific">Helicobacter valdiviensis</name>
    <dbReference type="NCBI Taxonomy" id="1458358"/>
    <lineage>
        <taxon>Bacteria</taxon>
        <taxon>Pseudomonadati</taxon>
        <taxon>Campylobacterota</taxon>
        <taxon>Epsilonproteobacteria</taxon>
        <taxon>Campylobacterales</taxon>
        <taxon>Helicobacteraceae</taxon>
        <taxon>Helicobacter</taxon>
    </lineage>
</organism>
<reference evidence="1 2" key="1">
    <citation type="submission" date="2017-03" db="EMBL/GenBank/DDBJ databases">
        <title>Genomic and clinical evidence uncovers the enterohepatic species Helicobacter valdiviensis as a potential human intestinal pathogen.</title>
        <authorList>
            <person name="Fresia P."/>
            <person name="Jara R."/>
            <person name="Sierra R."/>
            <person name="Ferres I."/>
            <person name="Greif G."/>
            <person name="Iraola G."/>
            <person name="Collado L."/>
        </authorList>
    </citation>
    <scope>NUCLEOTIDE SEQUENCE [LARGE SCALE GENOMIC DNA]</scope>
    <source>
        <strain evidence="1 2">WBE14</strain>
    </source>
</reference>
<keyword evidence="2" id="KW-1185">Reference proteome</keyword>
<dbReference type="EMBL" id="NBIU01000112">
    <property type="protein sequence ID" value="PZT47133.1"/>
    <property type="molecule type" value="Genomic_DNA"/>
</dbReference>
<name>A0A2W6PKD8_9HELI</name>
<dbReference type="RefSeq" id="WP_111230739.1">
    <property type="nucleotide sequence ID" value="NZ_NBIU01000112.1"/>
</dbReference>
<comment type="caution">
    <text evidence="1">The sequence shown here is derived from an EMBL/GenBank/DDBJ whole genome shotgun (WGS) entry which is preliminary data.</text>
</comment>
<feature type="non-terminal residue" evidence="1">
    <location>
        <position position="74"/>
    </location>
</feature>
<dbReference type="PROSITE" id="PS51257">
    <property type="entry name" value="PROKAR_LIPOPROTEIN"/>
    <property type="match status" value="1"/>
</dbReference>
<evidence type="ECO:0008006" key="3">
    <source>
        <dbReference type="Google" id="ProtNLM"/>
    </source>
</evidence>